<dbReference type="Pfam" id="PF04616">
    <property type="entry name" value="Glyco_hydro_43"/>
    <property type="match status" value="1"/>
</dbReference>
<evidence type="ECO:0000259" key="6">
    <source>
        <dbReference type="Pfam" id="PF17851"/>
    </source>
</evidence>
<evidence type="ECO:0000256" key="4">
    <source>
        <dbReference type="SAM" id="Phobius"/>
    </source>
</evidence>
<keyword evidence="8" id="KW-1185">Reference proteome</keyword>
<sequence>MKKKFVIVLLIMFIFIRGFQYSNLTSFAQAETFNNPVIWADVPDPSVIRVGENYYMSSTTMHMSPGLPIMKSQDLVNWEIVNYVYDILETGDKQSLRNGQNEYGQGSWASSLRYNDGTYYVAVASFSSGKTYLFQTDDIEKGEWSRSTLDGVYHDMSLLFDDDGRVYMVYGGGDIQLVELNEEVTAIKENGLNKTIIHDACSIAGINGGLAAEGAHIQKVNGYYYIFLITWPEGDMRTQLVYRSNQIDGDYEGRVALRDEGIAQGGIADTVNGDWYGFLFGDRGSVGRIPYLVPVTWEDNWPIFGVDGKVPTEMKLPVQSHQPIRSIVASDEFYYPQANRSSLPALDTDLQGQEANEANQEIIGNGQFEDGLNPWVGNGGALVQVSGREAAAGNQSLFISGRKATGDGPKQFLTGKIKTGKVYQISAKVKYTEGPDRQTFNFNIQNGPSWQGIEVIASTTVNRGEWGTIEGTYTLPEEEADSTKFIFIETPLAEHPDPKIDLIDFYVDDVSITDIATVEVETEGEYEGNDSKLPLVWQWNHNPDHNNWSLTERTGYLRLRNGRLSANLVNARNTLTQRTFGPVSSGQIAIDVSQMKNGDVAGLAAFQANYGYVGVTMKGNQKSLIMAKATQDNGEEVLESIPLGQDRVYLKADLDFTNQIDQARFYYSLDGIEWVTIGQTLQMSYTLPHFMGYRFGLFNYGSLSTGGYVDFDYFRVSDQITGTQQPETILYARIDEVVEITDQGEKEIQVPIRMDSLPEGDYSSLIASVKIPYGLSVMDVDFNLDNIDGDATYTFSNHQLIIRLEGENVGFTHRDTDQFVTLHLKTDANNQVNQVENLRVDYIDVSGDQVTYNTHEAVVQLTLTTQMQSESKDYAAGELNPLYPVVSVGAIVALLGVALIVIKKKNKGA</sequence>
<reference evidence="8" key="1">
    <citation type="journal article" date="2019" name="Int. J. Syst. Evol. Microbiol.">
        <title>The Global Catalogue of Microorganisms (GCM) 10K type strain sequencing project: providing services to taxonomists for standard genome sequencing and annotation.</title>
        <authorList>
            <consortium name="The Broad Institute Genomics Platform"/>
            <consortium name="The Broad Institute Genome Sequencing Center for Infectious Disease"/>
            <person name="Wu L."/>
            <person name="Ma J."/>
        </authorList>
    </citation>
    <scope>NUCLEOTIDE SEQUENCE [LARGE SCALE GENOMIC DNA]</scope>
    <source>
        <strain evidence="8">JCM 17250</strain>
    </source>
</reference>
<dbReference type="InterPro" id="IPR006710">
    <property type="entry name" value="Glyco_hydro_43"/>
</dbReference>
<feature type="domain" description="CBM-cenC" evidence="5">
    <location>
        <begin position="361"/>
        <end position="490"/>
    </location>
</feature>
<keyword evidence="3" id="KW-0326">Glycosidase</keyword>
<dbReference type="InterPro" id="IPR051795">
    <property type="entry name" value="Glycosyl_Hydrlase_43"/>
</dbReference>
<dbReference type="Gene3D" id="2.60.120.260">
    <property type="entry name" value="Galactose-binding domain-like"/>
    <property type="match status" value="1"/>
</dbReference>
<dbReference type="Pfam" id="PF02018">
    <property type="entry name" value="CBM_4_9"/>
    <property type="match status" value="1"/>
</dbReference>
<keyword evidence="4" id="KW-1133">Transmembrane helix</keyword>
<evidence type="ECO:0000259" key="5">
    <source>
        <dbReference type="Pfam" id="PF02018"/>
    </source>
</evidence>
<dbReference type="InterPro" id="IPR013320">
    <property type="entry name" value="ConA-like_dom_sf"/>
</dbReference>
<feature type="domain" description="Beta-xylosidase C-terminal Concanavalin A-like" evidence="6">
    <location>
        <begin position="529"/>
        <end position="716"/>
    </location>
</feature>
<organism evidence="7 8">
    <name type="scientific">Amphibacillus indicireducens</name>
    <dbReference type="NCBI Taxonomy" id="1076330"/>
    <lineage>
        <taxon>Bacteria</taxon>
        <taxon>Bacillati</taxon>
        <taxon>Bacillota</taxon>
        <taxon>Bacilli</taxon>
        <taxon>Bacillales</taxon>
        <taxon>Bacillaceae</taxon>
        <taxon>Amphibacillus</taxon>
    </lineage>
</organism>
<evidence type="ECO:0000256" key="2">
    <source>
        <dbReference type="ARBA" id="ARBA00022801"/>
    </source>
</evidence>
<evidence type="ECO:0000313" key="8">
    <source>
        <dbReference type="Proteomes" id="UP001501734"/>
    </source>
</evidence>
<dbReference type="EMBL" id="BAABDL010000022">
    <property type="protein sequence ID" value="GAA4060729.1"/>
    <property type="molecule type" value="Genomic_DNA"/>
</dbReference>
<keyword evidence="4" id="KW-0472">Membrane</keyword>
<name>A0ABP7V797_9BACI</name>
<dbReference type="InterPro" id="IPR008979">
    <property type="entry name" value="Galactose-bd-like_sf"/>
</dbReference>
<comment type="similarity">
    <text evidence="1">Belongs to the glycosyl hydrolase 43 family.</text>
</comment>
<evidence type="ECO:0000313" key="7">
    <source>
        <dbReference type="EMBL" id="GAA4060729.1"/>
    </source>
</evidence>
<accession>A0ABP7V797</accession>
<dbReference type="RefSeq" id="WP_344909956.1">
    <property type="nucleotide sequence ID" value="NZ_BAABDL010000022.1"/>
</dbReference>
<dbReference type="CDD" id="cd09001">
    <property type="entry name" value="GH43_FsAxh1-like"/>
    <property type="match status" value="1"/>
</dbReference>
<proteinExistence type="inferred from homology"/>
<protein>
    <submittedName>
        <fullName evidence="7">Family 43 glycosylhydrolase</fullName>
    </submittedName>
</protein>
<evidence type="ECO:0000256" key="3">
    <source>
        <dbReference type="ARBA" id="ARBA00023295"/>
    </source>
</evidence>
<dbReference type="Gene3D" id="2.60.120.200">
    <property type="match status" value="1"/>
</dbReference>
<dbReference type="Gene3D" id="2.115.10.20">
    <property type="entry name" value="Glycosyl hydrolase domain, family 43"/>
    <property type="match status" value="1"/>
</dbReference>
<dbReference type="InterPro" id="IPR023296">
    <property type="entry name" value="Glyco_hydro_beta-prop_sf"/>
</dbReference>
<keyword evidence="4" id="KW-0812">Transmembrane</keyword>
<dbReference type="Pfam" id="PF17851">
    <property type="entry name" value="GH43_C2"/>
    <property type="match status" value="1"/>
</dbReference>
<feature type="transmembrane region" description="Helical" evidence="4">
    <location>
        <begin position="882"/>
        <end position="902"/>
    </location>
</feature>
<keyword evidence="2" id="KW-0378">Hydrolase</keyword>
<dbReference type="PANTHER" id="PTHR42812">
    <property type="entry name" value="BETA-XYLOSIDASE"/>
    <property type="match status" value="1"/>
</dbReference>
<dbReference type="InterPro" id="IPR041542">
    <property type="entry name" value="GH43_C2"/>
</dbReference>
<dbReference type="SUPFAM" id="SSF49899">
    <property type="entry name" value="Concanavalin A-like lectins/glucanases"/>
    <property type="match status" value="1"/>
</dbReference>
<dbReference type="InterPro" id="IPR003305">
    <property type="entry name" value="CenC_carb-bd"/>
</dbReference>
<dbReference type="SUPFAM" id="SSF75005">
    <property type="entry name" value="Arabinanase/levansucrase/invertase"/>
    <property type="match status" value="1"/>
</dbReference>
<gene>
    <name evidence="7" type="ORF">GCM10022410_04730</name>
</gene>
<dbReference type="Proteomes" id="UP001501734">
    <property type="component" value="Unassembled WGS sequence"/>
</dbReference>
<comment type="caution">
    <text evidence="7">The sequence shown here is derived from an EMBL/GenBank/DDBJ whole genome shotgun (WGS) entry which is preliminary data.</text>
</comment>
<dbReference type="SUPFAM" id="SSF49785">
    <property type="entry name" value="Galactose-binding domain-like"/>
    <property type="match status" value="1"/>
</dbReference>
<dbReference type="PANTHER" id="PTHR42812:SF15">
    <property type="entry name" value="HYDROLASE, PUTATIVE (AFU_ORTHOLOGUE AFUA_2G00930)-RELATED"/>
    <property type="match status" value="1"/>
</dbReference>
<evidence type="ECO:0000256" key="1">
    <source>
        <dbReference type="ARBA" id="ARBA00009865"/>
    </source>
</evidence>